<accession>A0A2P5CXF1</accession>
<dbReference type="STRING" id="3476.A0A2P5CXF1"/>
<dbReference type="PANTHER" id="PTHR43900:SF47">
    <property type="entry name" value="GLUTATHIONE S-TRANSFERASE F6-RELATED"/>
    <property type="match status" value="1"/>
</dbReference>
<dbReference type="SUPFAM" id="SSF47616">
    <property type="entry name" value="GST C-terminal domain-like"/>
    <property type="match status" value="1"/>
</dbReference>
<protein>
    <recommendedName>
        <fullName evidence="1">glutathione transferase</fullName>
        <ecNumber evidence="1">2.5.1.18</ecNumber>
    </recommendedName>
</protein>
<gene>
    <name evidence="4" type="ORF">PanWU01x14_114610</name>
</gene>
<keyword evidence="5" id="KW-1185">Reference proteome</keyword>
<proteinExistence type="predicted"/>
<sequence>MSPLNLTSSSPSLKTSAIRSSSSSRGWRFTALRVEGDYEVHSGGIRRKGNVIGTPGLDEEEEGDCVGLDGGGSSSVQSSDIQTGLGDNFAHVRDDHGPGGGGGKPGQVGGRFWMFMRIGSWNPSTWVVIASAWLIFTTLVDLHHIPSVQYMLQTSSRKLFESRPHVNAWVADIIARPAWAKVLDTKG</sequence>
<dbReference type="Gene3D" id="1.20.1050.10">
    <property type="match status" value="1"/>
</dbReference>
<evidence type="ECO:0000256" key="3">
    <source>
        <dbReference type="SAM" id="MobiDB-lite"/>
    </source>
</evidence>
<dbReference type="EMBL" id="JXTB01000085">
    <property type="protein sequence ID" value="PON65718.1"/>
    <property type="molecule type" value="Genomic_DNA"/>
</dbReference>
<organism evidence="4 5">
    <name type="scientific">Parasponia andersonii</name>
    <name type="common">Sponia andersonii</name>
    <dbReference type="NCBI Taxonomy" id="3476"/>
    <lineage>
        <taxon>Eukaryota</taxon>
        <taxon>Viridiplantae</taxon>
        <taxon>Streptophyta</taxon>
        <taxon>Embryophyta</taxon>
        <taxon>Tracheophyta</taxon>
        <taxon>Spermatophyta</taxon>
        <taxon>Magnoliopsida</taxon>
        <taxon>eudicotyledons</taxon>
        <taxon>Gunneridae</taxon>
        <taxon>Pentapetalae</taxon>
        <taxon>rosids</taxon>
        <taxon>fabids</taxon>
        <taxon>Rosales</taxon>
        <taxon>Cannabaceae</taxon>
        <taxon>Parasponia</taxon>
    </lineage>
</organism>
<dbReference type="AlphaFoldDB" id="A0A2P5CXF1"/>
<dbReference type="InterPro" id="IPR036282">
    <property type="entry name" value="Glutathione-S-Trfase_C_sf"/>
</dbReference>
<evidence type="ECO:0000256" key="2">
    <source>
        <dbReference type="ARBA" id="ARBA00022679"/>
    </source>
</evidence>
<dbReference type="GO" id="GO:0004364">
    <property type="term" value="F:glutathione transferase activity"/>
    <property type="evidence" value="ECO:0007669"/>
    <property type="project" value="UniProtKB-EC"/>
</dbReference>
<reference evidence="5" key="1">
    <citation type="submission" date="2016-06" db="EMBL/GenBank/DDBJ databases">
        <title>Parallel loss of symbiosis genes in relatives of nitrogen-fixing non-legume Parasponia.</title>
        <authorList>
            <person name="Van Velzen R."/>
            <person name="Holmer R."/>
            <person name="Bu F."/>
            <person name="Rutten L."/>
            <person name="Van Zeijl A."/>
            <person name="Liu W."/>
            <person name="Santuari L."/>
            <person name="Cao Q."/>
            <person name="Sharma T."/>
            <person name="Shen D."/>
            <person name="Roswanjaya Y."/>
            <person name="Wardhani T."/>
            <person name="Kalhor M.S."/>
            <person name="Jansen J."/>
            <person name="Van den Hoogen J."/>
            <person name="Gungor B."/>
            <person name="Hartog M."/>
            <person name="Hontelez J."/>
            <person name="Verver J."/>
            <person name="Yang W.-C."/>
            <person name="Schijlen E."/>
            <person name="Repin R."/>
            <person name="Schilthuizen M."/>
            <person name="Schranz E."/>
            <person name="Heidstra R."/>
            <person name="Miyata K."/>
            <person name="Fedorova E."/>
            <person name="Kohlen W."/>
            <person name="Bisseling T."/>
            <person name="Smit S."/>
            <person name="Geurts R."/>
        </authorList>
    </citation>
    <scope>NUCLEOTIDE SEQUENCE [LARGE SCALE GENOMIC DNA]</scope>
    <source>
        <strain evidence="5">cv. WU1-14</strain>
    </source>
</reference>
<keyword evidence="2 4" id="KW-0808">Transferase</keyword>
<dbReference type="OrthoDB" id="422574at2759"/>
<dbReference type="GO" id="GO:0043295">
    <property type="term" value="F:glutathione binding"/>
    <property type="evidence" value="ECO:0007669"/>
    <property type="project" value="TreeGrafter"/>
</dbReference>
<dbReference type="Proteomes" id="UP000237105">
    <property type="component" value="Unassembled WGS sequence"/>
</dbReference>
<evidence type="ECO:0000313" key="4">
    <source>
        <dbReference type="EMBL" id="PON65718.1"/>
    </source>
</evidence>
<comment type="caution">
    <text evidence="4">The sequence shown here is derived from an EMBL/GenBank/DDBJ whole genome shotgun (WGS) entry which is preliminary data.</text>
</comment>
<dbReference type="GO" id="GO:0005737">
    <property type="term" value="C:cytoplasm"/>
    <property type="evidence" value="ECO:0007669"/>
    <property type="project" value="TreeGrafter"/>
</dbReference>
<dbReference type="GO" id="GO:0006749">
    <property type="term" value="P:glutathione metabolic process"/>
    <property type="evidence" value="ECO:0007669"/>
    <property type="project" value="TreeGrafter"/>
</dbReference>
<feature type="region of interest" description="Disordered" evidence="3">
    <location>
        <begin position="49"/>
        <end position="81"/>
    </location>
</feature>
<feature type="region of interest" description="Disordered" evidence="3">
    <location>
        <begin position="1"/>
        <end position="20"/>
    </location>
</feature>
<name>A0A2P5CXF1_PARAD</name>
<evidence type="ECO:0000313" key="5">
    <source>
        <dbReference type="Proteomes" id="UP000237105"/>
    </source>
</evidence>
<dbReference type="EC" id="2.5.1.18" evidence="1"/>
<dbReference type="PANTHER" id="PTHR43900">
    <property type="entry name" value="GLUTATHIONE S-TRANSFERASE RHO"/>
    <property type="match status" value="1"/>
</dbReference>
<evidence type="ECO:0000256" key="1">
    <source>
        <dbReference type="ARBA" id="ARBA00012452"/>
    </source>
</evidence>